<evidence type="ECO:0000313" key="3">
    <source>
        <dbReference type="Proteomes" id="UP001501153"/>
    </source>
</evidence>
<evidence type="ECO:0008006" key="4">
    <source>
        <dbReference type="Google" id="ProtNLM"/>
    </source>
</evidence>
<dbReference type="Proteomes" id="UP001501153">
    <property type="component" value="Unassembled WGS sequence"/>
</dbReference>
<evidence type="ECO:0000256" key="1">
    <source>
        <dbReference type="SAM" id="Phobius"/>
    </source>
</evidence>
<protein>
    <recommendedName>
        <fullName evidence="4">DUF4133 domain-containing protein</fullName>
    </recommendedName>
</protein>
<keyword evidence="1" id="KW-0472">Membrane</keyword>
<organism evidence="2 3">
    <name type="scientific">Hymenobacter saemangeumensis</name>
    <dbReference type="NCBI Taxonomy" id="1084522"/>
    <lineage>
        <taxon>Bacteria</taxon>
        <taxon>Pseudomonadati</taxon>
        <taxon>Bacteroidota</taxon>
        <taxon>Cytophagia</taxon>
        <taxon>Cytophagales</taxon>
        <taxon>Hymenobacteraceae</taxon>
        <taxon>Hymenobacter</taxon>
    </lineage>
</organism>
<comment type="caution">
    <text evidence="2">The sequence shown here is derived from an EMBL/GenBank/DDBJ whole genome shotgun (WGS) entry which is preliminary data.</text>
</comment>
<dbReference type="RefSeq" id="WP_345237907.1">
    <property type="nucleotide sequence ID" value="NZ_BAABGZ010000078.1"/>
</dbReference>
<keyword evidence="1" id="KW-1133">Transmembrane helix</keyword>
<feature type="transmembrane region" description="Helical" evidence="1">
    <location>
        <begin position="47"/>
        <end position="66"/>
    </location>
</feature>
<reference evidence="3" key="1">
    <citation type="journal article" date="2019" name="Int. J. Syst. Evol. Microbiol.">
        <title>The Global Catalogue of Microorganisms (GCM) 10K type strain sequencing project: providing services to taxonomists for standard genome sequencing and annotation.</title>
        <authorList>
            <consortium name="The Broad Institute Genomics Platform"/>
            <consortium name="The Broad Institute Genome Sequencing Center for Infectious Disease"/>
            <person name="Wu L."/>
            <person name="Ma J."/>
        </authorList>
    </citation>
    <scope>NUCLEOTIDE SEQUENCE [LARGE SCALE GENOMIC DNA]</scope>
    <source>
        <strain evidence="3">JCM 17923</strain>
    </source>
</reference>
<accession>A0ABP8IRI5</accession>
<dbReference type="EMBL" id="BAABGZ010000078">
    <property type="protein sequence ID" value="GAA4367777.1"/>
    <property type="molecule type" value="Genomic_DNA"/>
</dbReference>
<sequence>MRAYKSIERPAQVLGMNIQDLGIMVGLFIGSVLLLGFLGMAVHIPRLVYLLVILIELGLILGLRYLSKKQAPGFLMGWLSFTFIQPRRLAVGPIPTPSTHDQKAQNGRV</sequence>
<evidence type="ECO:0000313" key="2">
    <source>
        <dbReference type="EMBL" id="GAA4367777.1"/>
    </source>
</evidence>
<feature type="transmembrane region" description="Helical" evidence="1">
    <location>
        <begin position="21"/>
        <end position="41"/>
    </location>
</feature>
<keyword evidence="1" id="KW-0812">Transmembrane</keyword>
<keyword evidence="3" id="KW-1185">Reference proteome</keyword>
<name>A0ABP8IRI5_9BACT</name>
<gene>
    <name evidence="2" type="ORF">GCM10023185_39950</name>
</gene>
<proteinExistence type="predicted"/>